<sequence>MYLPFQRSVAFSLTLLALPVLASQTPREVREPEAATGHQYKQQVTGKQFMIAAANPYAAQAGQTILAQGGSAVDAAIATQLVLTLVEPQSSGIGGGTFMLYYNKQHNKLTSFDGRETAPSHADETLFLDENGNAAPWIEAVVGGRSVGVPGILHAFATAHKQYGKLAWAELFKPAIALAEQGFEVSPRLHALLAKQINPGVTKLPVIRDYFFPDGKPLAVGTIKKNQPLADLYKQIADVGIDAFYKGENAQQMVSAVKNSVVAPGTLALTDLANYQSKQRDAVCTPYHAYKVCSMAPPSSGGVAVLQILALLEDKNMAQFQPNSAQALHYFSQASRLAFADRNVYMGDPDFADIPTTELLDKRYVAQRAKLISERDQKAEAGQPRPLLSYAQDDAYELPSTTHVSIVDSEGNAVSMTSSIEMAFGSTVMVNGYILNNQLTDFALSPRKNGKLLANRVEAGKRPRSSMSPVMVFNNDGSLRLVVGSPGGSRIINYVAQVVIGVLDWQLTAQQAIDLPRITNRNSYTSLEKGTAIEAITADLKKRGHTVKVVDLNSGLHAVEVTNSTLVGAADPRREGIALSEQNIVLKEHEMPANKP</sequence>
<evidence type="ECO:0000256" key="2">
    <source>
        <dbReference type="ARBA" id="ARBA00001089"/>
    </source>
</evidence>
<reference evidence="13" key="1">
    <citation type="journal article" date="2020" name="mSystems">
        <title>Genome- and Community-Level Interaction Insights into Carbon Utilization and Element Cycling Functions of Hydrothermarchaeota in Hydrothermal Sediment.</title>
        <authorList>
            <person name="Zhou Z."/>
            <person name="Liu Y."/>
            <person name="Xu W."/>
            <person name="Pan J."/>
            <person name="Luo Z.H."/>
            <person name="Li M."/>
        </authorList>
    </citation>
    <scope>NUCLEOTIDE SEQUENCE [LARGE SCALE GENOMIC DNA]</scope>
    <source>
        <strain evidence="13">HyVt-346</strain>
    </source>
</reference>
<feature type="binding site" evidence="10">
    <location>
        <position position="441"/>
    </location>
    <ligand>
        <name>L-glutamate</name>
        <dbReference type="ChEBI" id="CHEBI:29985"/>
    </ligand>
</feature>
<dbReference type="InterPro" id="IPR029055">
    <property type="entry name" value="Ntn_hydrolases_N"/>
</dbReference>
<dbReference type="Pfam" id="PF01019">
    <property type="entry name" value="G_glu_transpept"/>
    <property type="match status" value="1"/>
</dbReference>
<gene>
    <name evidence="13" type="primary">ggt</name>
    <name evidence="13" type="ORF">ENH88_04070</name>
</gene>
<proteinExistence type="inferred from homology"/>
<evidence type="ECO:0000256" key="8">
    <source>
        <dbReference type="ARBA" id="ARBA00047417"/>
    </source>
</evidence>
<dbReference type="GO" id="GO:0103068">
    <property type="term" value="F:leukotriene C4 gamma-glutamyl transferase activity"/>
    <property type="evidence" value="ECO:0007669"/>
    <property type="project" value="UniProtKB-EC"/>
</dbReference>
<dbReference type="InterPro" id="IPR043138">
    <property type="entry name" value="GGT_lsub"/>
</dbReference>
<evidence type="ECO:0000256" key="10">
    <source>
        <dbReference type="PIRSR" id="PIRSR600101-2"/>
    </source>
</evidence>
<evidence type="ECO:0000256" key="3">
    <source>
        <dbReference type="ARBA" id="ARBA00009381"/>
    </source>
</evidence>
<dbReference type="AlphaFoldDB" id="A0A7V1GD88"/>
<dbReference type="RefSeq" id="WP_304179783.1">
    <property type="nucleotide sequence ID" value="NZ_DRGM01000046.1"/>
</dbReference>
<dbReference type="PANTHER" id="PTHR43199:SF1">
    <property type="entry name" value="GLUTATHIONE HYDROLASE PROENZYME"/>
    <property type="match status" value="1"/>
</dbReference>
<keyword evidence="4 11" id="KW-0808">Transferase</keyword>
<feature type="binding site" evidence="10">
    <location>
        <begin position="465"/>
        <end position="466"/>
    </location>
    <ligand>
        <name>L-glutamate</name>
        <dbReference type="ChEBI" id="CHEBI:29985"/>
    </ligand>
</feature>
<dbReference type="GO" id="GO:0006751">
    <property type="term" value="P:glutathione catabolic process"/>
    <property type="evidence" value="ECO:0007669"/>
    <property type="project" value="UniProtKB-UniRule"/>
</dbReference>
<evidence type="ECO:0000256" key="5">
    <source>
        <dbReference type="ARBA" id="ARBA00022801"/>
    </source>
</evidence>
<dbReference type="InterPro" id="IPR043137">
    <property type="entry name" value="GGT_ssub_C"/>
</dbReference>
<dbReference type="GO" id="GO:0006750">
    <property type="term" value="P:glutathione biosynthetic process"/>
    <property type="evidence" value="ECO:0007669"/>
    <property type="project" value="UniProtKB-KW"/>
</dbReference>
<keyword evidence="12" id="KW-0732">Signal</keyword>
<evidence type="ECO:0000256" key="4">
    <source>
        <dbReference type="ARBA" id="ARBA00022679"/>
    </source>
</evidence>
<dbReference type="EMBL" id="DRGM01000046">
    <property type="protein sequence ID" value="HEA15621.1"/>
    <property type="molecule type" value="Genomic_DNA"/>
</dbReference>
<keyword evidence="7 11" id="KW-0012">Acyltransferase</keyword>
<keyword evidence="11" id="KW-0317">Glutathione biosynthesis</keyword>
<protein>
    <recommendedName>
        <fullName evidence="11">Glutathione hydrolase proenzyme</fullName>
        <ecNumber evidence="11">2.3.2.2</ecNumber>
        <ecNumber evidence="11">3.4.19.13</ecNumber>
    </recommendedName>
    <component>
        <recommendedName>
            <fullName evidence="11">Glutathione hydrolase large chain</fullName>
        </recommendedName>
    </component>
    <component>
        <recommendedName>
            <fullName evidence="11">Glutathione hydrolase small chain</fullName>
        </recommendedName>
    </component>
</protein>
<comment type="catalytic activity">
    <reaction evidence="1 11">
        <text>an S-substituted glutathione + H2O = an S-substituted L-cysteinylglycine + L-glutamate</text>
        <dbReference type="Rhea" id="RHEA:59468"/>
        <dbReference type="ChEBI" id="CHEBI:15377"/>
        <dbReference type="ChEBI" id="CHEBI:29985"/>
        <dbReference type="ChEBI" id="CHEBI:90779"/>
        <dbReference type="ChEBI" id="CHEBI:143103"/>
        <dbReference type="EC" id="3.4.19.13"/>
    </reaction>
</comment>
<evidence type="ECO:0000256" key="7">
    <source>
        <dbReference type="ARBA" id="ARBA00023315"/>
    </source>
</evidence>
<dbReference type="InterPro" id="IPR051792">
    <property type="entry name" value="GGT_bact"/>
</dbReference>
<dbReference type="Proteomes" id="UP000886188">
    <property type="component" value="Unassembled WGS sequence"/>
</dbReference>
<feature type="binding site" evidence="10">
    <location>
        <position position="488"/>
    </location>
    <ligand>
        <name>L-glutamate</name>
        <dbReference type="ChEBI" id="CHEBI:29985"/>
    </ligand>
</feature>
<dbReference type="GO" id="GO:0036374">
    <property type="term" value="F:glutathione hydrolase activity"/>
    <property type="evidence" value="ECO:0007669"/>
    <property type="project" value="UniProtKB-UniRule"/>
</dbReference>
<dbReference type="EC" id="2.3.2.2" evidence="11"/>
<name>A0A7V1GD88_9GAMM</name>
<dbReference type="EC" id="3.4.19.13" evidence="11"/>
<dbReference type="Gene3D" id="3.60.20.40">
    <property type="match status" value="1"/>
</dbReference>
<comment type="catalytic activity">
    <reaction evidence="8 11">
        <text>an N-terminal (5-L-glutamyl)-[peptide] + an alpha-amino acid = 5-L-glutamyl amino acid + an N-terminal L-alpha-aminoacyl-[peptide]</text>
        <dbReference type="Rhea" id="RHEA:23904"/>
        <dbReference type="Rhea" id="RHEA-COMP:9780"/>
        <dbReference type="Rhea" id="RHEA-COMP:9795"/>
        <dbReference type="ChEBI" id="CHEBI:77644"/>
        <dbReference type="ChEBI" id="CHEBI:78597"/>
        <dbReference type="ChEBI" id="CHEBI:78599"/>
        <dbReference type="ChEBI" id="CHEBI:78608"/>
        <dbReference type="EC" id="2.3.2.2"/>
    </reaction>
</comment>
<keyword evidence="6 11" id="KW-0865">Zymogen</keyword>
<feature type="chain" id="PRO_5030944301" description="Glutathione hydrolase proenzyme" evidence="12">
    <location>
        <begin position="23"/>
        <end position="596"/>
    </location>
</feature>
<dbReference type="NCBIfam" id="TIGR00066">
    <property type="entry name" value="g_glut_trans"/>
    <property type="match status" value="1"/>
</dbReference>
<accession>A0A7V1GD88</accession>
<comment type="pathway">
    <text evidence="11">Sulfur metabolism; glutathione metabolism.</text>
</comment>
<feature type="active site" description="Nucleophile" evidence="9">
    <location>
        <position position="401"/>
    </location>
</feature>
<comment type="PTM">
    <text evidence="11">Cleaved by autocatalysis into a large and a small subunit.</text>
</comment>
<evidence type="ECO:0000256" key="9">
    <source>
        <dbReference type="PIRSR" id="PIRSR600101-1"/>
    </source>
</evidence>
<feature type="signal peptide" evidence="12">
    <location>
        <begin position="1"/>
        <end position="22"/>
    </location>
</feature>
<dbReference type="PRINTS" id="PR01210">
    <property type="entry name" value="GGTRANSPTASE"/>
</dbReference>
<evidence type="ECO:0000313" key="13">
    <source>
        <dbReference type="EMBL" id="HEA15621.1"/>
    </source>
</evidence>
<comment type="caution">
    <text evidence="13">The sequence shown here is derived from an EMBL/GenBank/DDBJ whole genome shotgun (WGS) entry which is preliminary data.</text>
</comment>
<feature type="binding site" evidence="10">
    <location>
        <position position="115"/>
    </location>
    <ligand>
        <name>L-glutamate</name>
        <dbReference type="ChEBI" id="CHEBI:29985"/>
    </ligand>
</feature>
<keyword evidence="5 11" id="KW-0378">Hydrolase</keyword>
<comment type="subunit">
    <text evidence="11">This enzyme consists of two polypeptide chains, which are synthesized in precursor form from a single polypeptide.</text>
</comment>
<comment type="catalytic activity">
    <reaction evidence="2 11">
        <text>glutathione + H2O = L-cysteinylglycine + L-glutamate</text>
        <dbReference type="Rhea" id="RHEA:28807"/>
        <dbReference type="ChEBI" id="CHEBI:15377"/>
        <dbReference type="ChEBI" id="CHEBI:29985"/>
        <dbReference type="ChEBI" id="CHEBI:57925"/>
        <dbReference type="ChEBI" id="CHEBI:61694"/>
        <dbReference type="EC" id="3.4.19.13"/>
    </reaction>
</comment>
<dbReference type="SUPFAM" id="SSF56235">
    <property type="entry name" value="N-terminal nucleophile aminohydrolases (Ntn hydrolases)"/>
    <property type="match status" value="1"/>
</dbReference>
<dbReference type="InterPro" id="IPR000101">
    <property type="entry name" value="GGT_peptidase"/>
</dbReference>
<dbReference type="PANTHER" id="PTHR43199">
    <property type="entry name" value="GLUTATHIONE HYDROLASE"/>
    <property type="match status" value="1"/>
</dbReference>
<comment type="similarity">
    <text evidence="3 11">Belongs to the gamma-glutamyltransferase family.</text>
</comment>
<evidence type="ECO:0000256" key="11">
    <source>
        <dbReference type="RuleBase" id="RU368036"/>
    </source>
</evidence>
<evidence type="ECO:0000256" key="12">
    <source>
        <dbReference type="SAM" id="SignalP"/>
    </source>
</evidence>
<evidence type="ECO:0000256" key="6">
    <source>
        <dbReference type="ARBA" id="ARBA00023145"/>
    </source>
</evidence>
<dbReference type="Gene3D" id="1.10.246.130">
    <property type="match status" value="1"/>
</dbReference>
<evidence type="ECO:0000256" key="1">
    <source>
        <dbReference type="ARBA" id="ARBA00001049"/>
    </source>
</evidence>
<dbReference type="UniPathway" id="UPA00204"/>
<organism evidence="13">
    <name type="scientific">Pseudoalteromonas prydzensis</name>
    <dbReference type="NCBI Taxonomy" id="182141"/>
    <lineage>
        <taxon>Bacteria</taxon>
        <taxon>Pseudomonadati</taxon>
        <taxon>Pseudomonadota</taxon>
        <taxon>Gammaproteobacteria</taxon>
        <taxon>Alteromonadales</taxon>
        <taxon>Pseudoalteromonadaceae</taxon>
        <taxon>Pseudoalteromonas</taxon>
    </lineage>
</organism>